<evidence type="ECO:0000313" key="2">
    <source>
        <dbReference type="Proteomes" id="UP001285263"/>
    </source>
</evidence>
<name>A0ABU5DMG5_9BURK</name>
<dbReference type="RefSeq" id="WP_320425296.1">
    <property type="nucleotide sequence ID" value="NZ_JAXCLA010000007.1"/>
</dbReference>
<dbReference type="EMBL" id="JAXCLA010000007">
    <property type="protein sequence ID" value="MDY0747339.1"/>
    <property type="molecule type" value="Genomic_DNA"/>
</dbReference>
<keyword evidence="2" id="KW-1185">Reference proteome</keyword>
<evidence type="ECO:0000313" key="1">
    <source>
        <dbReference type="EMBL" id="MDY0747339.1"/>
    </source>
</evidence>
<protein>
    <submittedName>
        <fullName evidence="1">Uncharacterized protein</fullName>
    </submittedName>
</protein>
<dbReference type="Proteomes" id="UP001285263">
    <property type="component" value="Unassembled WGS sequence"/>
</dbReference>
<organism evidence="1 2">
    <name type="scientific">Roseateles agri</name>
    <dbReference type="NCBI Taxonomy" id="3098619"/>
    <lineage>
        <taxon>Bacteria</taxon>
        <taxon>Pseudomonadati</taxon>
        <taxon>Pseudomonadota</taxon>
        <taxon>Betaproteobacteria</taxon>
        <taxon>Burkholderiales</taxon>
        <taxon>Sphaerotilaceae</taxon>
        <taxon>Roseateles</taxon>
    </lineage>
</organism>
<accession>A0ABU5DMG5</accession>
<reference evidence="1 2" key="1">
    <citation type="submission" date="2023-11" db="EMBL/GenBank/DDBJ databases">
        <title>Paucibacter sp. nov., isolated from fresh soil in Korea.</title>
        <authorList>
            <person name="Le N.T.T."/>
        </authorList>
    </citation>
    <scope>NUCLEOTIDE SEQUENCE [LARGE SCALE GENOMIC DNA]</scope>
    <source>
        <strain evidence="1 2">R3-3</strain>
    </source>
</reference>
<proteinExistence type="predicted"/>
<comment type="caution">
    <text evidence="1">The sequence shown here is derived from an EMBL/GenBank/DDBJ whole genome shotgun (WGS) entry which is preliminary data.</text>
</comment>
<sequence length="182" mass="19720">MAHRTRRPHKRHFVERMAGEAPDASPIEIALNRIALLTRTEREHIMGPRQLALAEFRAGRGSEDHWRELADAFNVGADLVEHQIASDHAVTFDTAKTALAAVMTRQQAGGNWTLRGAELAAIDLAVFVHQVQLTHCSRGELAQAVSRTIARIRNVLAGQVPSGAHVFTPGALGAKATEGQCA</sequence>
<gene>
    <name evidence="1" type="ORF">SNE35_22745</name>
</gene>